<dbReference type="KEGG" id="tim:GMBLW1_26910"/>
<keyword evidence="4" id="KW-1185">Reference proteome</keyword>
<dbReference type="InterPro" id="IPR002201">
    <property type="entry name" value="Glyco_trans_9"/>
</dbReference>
<evidence type="ECO:0000313" key="3">
    <source>
        <dbReference type="EMBL" id="VIP01269.1"/>
    </source>
</evidence>
<dbReference type="InterPro" id="IPR051199">
    <property type="entry name" value="LPS_LOS_Heptosyltrfase"/>
</dbReference>
<dbReference type="Proteomes" id="UP000464378">
    <property type="component" value="Chromosome"/>
</dbReference>
<organism evidence="3">
    <name type="scientific">Tuwongella immobilis</name>
    <dbReference type="NCBI Taxonomy" id="692036"/>
    <lineage>
        <taxon>Bacteria</taxon>
        <taxon>Pseudomonadati</taxon>
        <taxon>Planctomycetota</taxon>
        <taxon>Planctomycetia</taxon>
        <taxon>Gemmatales</taxon>
        <taxon>Gemmataceae</taxon>
        <taxon>Tuwongella</taxon>
    </lineage>
</organism>
<dbReference type="PANTHER" id="PTHR30160">
    <property type="entry name" value="TETRAACYLDISACCHARIDE 4'-KINASE-RELATED"/>
    <property type="match status" value="1"/>
</dbReference>
<dbReference type="GO" id="GO:0008713">
    <property type="term" value="F:ADP-heptose-lipopolysaccharide heptosyltransferase activity"/>
    <property type="evidence" value="ECO:0007669"/>
    <property type="project" value="TreeGrafter"/>
</dbReference>
<dbReference type="Pfam" id="PF01075">
    <property type="entry name" value="Glyco_transf_9"/>
    <property type="match status" value="1"/>
</dbReference>
<dbReference type="CDD" id="cd03789">
    <property type="entry name" value="GT9_LPS_heptosyltransferase"/>
    <property type="match status" value="1"/>
</dbReference>
<evidence type="ECO:0000313" key="4">
    <source>
        <dbReference type="Proteomes" id="UP000464378"/>
    </source>
</evidence>
<dbReference type="SUPFAM" id="SSF53756">
    <property type="entry name" value="UDP-Glycosyltransferase/glycogen phosphorylase"/>
    <property type="match status" value="1"/>
</dbReference>
<dbReference type="EMBL" id="LR586016">
    <property type="protein sequence ID" value="VIP01269.1"/>
    <property type="molecule type" value="Genomic_DNA"/>
</dbReference>
<keyword evidence="2 3" id="KW-0808">Transferase</keyword>
<accession>A0A6C2YJ51</accession>
<dbReference type="InParanoid" id="A0A6C2YJ51"/>
<name>A0A6C2YJ51_9BACT</name>
<dbReference type="RefSeq" id="WP_162656492.1">
    <property type="nucleotide sequence ID" value="NZ_LR593887.1"/>
</dbReference>
<keyword evidence="1" id="KW-0328">Glycosyltransferase</keyword>
<sequence>MLSSIGSPTRLPLTAIEPRRIGLLKPSALGDIIHALPVLGALRDRFPTAHITWVVNRAYIPLLQGNPDLNDILPFDRSMGKGNLNRLVTSALNFASQLRRRRFDLVIDLQGLLRTGLMCLFSGARRRIGLHSSREGAHLAYTDWLPVPDPNMHAVDRYWLVAEALGAGHFAKRFPIPIAPEAHRWAESALANLPRPWMMVAPGARWLTKRWPPEHFAELLQRAQQRFGGSACFVGVGEDATIAAKAMAKLDGPTQDWCGRTNLPQLAALLSRADVVLANDTGPLHLAAALGRPIIAPYTCTQIRRHGPYGYDRGPVESAVWCQGSYVKSCNRMECMDDLKPDRLWFFLHEALASWARHSRSA</sequence>
<dbReference type="EMBL" id="LR593887">
    <property type="protein sequence ID" value="VTR97964.1"/>
    <property type="molecule type" value="Genomic_DNA"/>
</dbReference>
<dbReference type="Gene3D" id="3.40.50.2000">
    <property type="entry name" value="Glycogen Phosphorylase B"/>
    <property type="match status" value="2"/>
</dbReference>
<gene>
    <name evidence="3" type="ORF">GMBLW1_26910</name>
</gene>
<evidence type="ECO:0008006" key="5">
    <source>
        <dbReference type="Google" id="ProtNLM"/>
    </source>
</evidence>
<dbReference type="PANTHER" id="PTHR30160:SF1">
    <property type="entry name" value="LIPOPOLYSACCHARIDE 1,2-N-ACETYLGLUCOSAMINETRANSFERASE-RELATED"/>
    <property type="match status" value="1"/>
</dbReference>
<protein>
    <recommendedName>
        <fullName evidence="5">Glycosyltransferase family 9 protein</fullName>
    </recommendedName>
</protein>
<dbReference type="GO" id="GO:0009244">
    <property type="term" value="P:lipopolysaccharide core region biosynthetic process"/>
    <property type="evidence" value="ECO:0007669"/>
    <property type="project" value="TreeGrafter"/>
</dbReference>
<dbReference type="GO" id="GO:0005829">
    <property type="term" value="C:cytosol"/>
    <property type="evidence" value="ECO:0007669"/>
    <property type="project" value="TreeGrafter"/>
</dbReference>
<evidence type="ECO:0000256" key="1">
    <source>
        <dbReference type="ARBA" id="ARBA00022676"/>
    </source>
</evidence>
<dbReference type="FunCoup" id="A0A6C2YJ51">
    <property type="interactions" value="160"/>
</dbReference>
<dbReference type="AlphaFoldDB" id="A0A6C2YJ51"/>
<evidence type="ECO:0000256" key="2">
    <source>
        <dbReference type="ARBA" id="ARBA00022679"/>
    </source>
</evidence>
<proteinExistence type="predicted"/>
<reference evidence="3" key="1">
    <citation type="submission" date="2019-04" db="EMBL/GenBank/DDBJ databases">
        <authorList>
            <consortium name="Science for Life Laboratories"/>
        </authorList>
    </citation>
    <scope>NUCLEOTIDE SEQUENCE</scope>
    <source>
        <strain evidence="3">MBLW1</strain>
    </source>
</reference>